<dbReference type="RefSeq" id="WP_252282598.1">
    <property type="nucleotide sequence ID" value="NZ_CP026095.1"/>
</dbReference>
<feature type="domain" description="M23ase beta-sheet core" evidence="1">
    <location>
        <begin position="188"/>
        <end position="280"/>
    </location>
</feature>
<dbReference type="KEGG" id="pasa:BAOM_3961"/>
<accession>A0A3T0KW76</accession>
<dbReference type="Gene3D" id="2.70.70.10">
    <property type="entry name" value="Glucose Permease (Domain IIA)"/>
    <property type="match status" value="1"/>
</dbReference>
<dbReference type="InterPro" id="IPR016047">
    <property type="entry name" value="M23ase_b-sheet_dom"/>
</dbReference>
<dbReference type="EMBL" id="CP026095">
    <property type="protein sequence ID" value="AZV44570.1"/>
    <property type="molecule type" value="Genomic_DNA"/>
</dbReference>
<dbReference type="PANTHER" id="PTHR21666:SF274">
    <property type="entry name" value="STAGE IV SPORULATION PROTEIN FA"/>
    <property type="match status" value="1"/>
</dbReference>
<dbReference type="InterPro" id="IPR050570">
    <property type="entry name" value="Cell_wall_metabolism_enzyme"/>
</dbReference>
<sequence length="287" mass="32536">MQKDSLGSYVFIIGLQVYSGQVHHKFVKEAWDLQGGDGGMDNRRKNIRDRIEKRRKISERKTEGAWRHVDNHDEDLYTYTAYESSPDHPLFKKEYFLFKMLAAVCLFLIIAVIFKHPSQQLDTARDYVSKTMEQDFQFASISSWYESTFGKPIAFLPQEKENETETVNESYALPATAKITQTFETNGEGIIVETTKGSMVSAINEGFVTFAGVKEGIGKTIIVQHENKSESWYGQLESFDVGLYEPIKKGQQIGQVTGSEDGSKGTFYLAIKENGAFIDPKQVISFE</sequence>
<dbReference type="AlphaFoldDB" id="A0A3T0KW76"/>
<dbReference type="PANTHER" id="PTHR21666">
    <property type="entry name" value="PEPTIDASE-RELATED"/>
    <property type="match status" value="1"/>
</dbReference>
<dbReference type="Proteomes" id="UP000283095">
    <property type="component" value="Chromosome"/>
</dbReference>
<gene>
    <name evidence="2" type="ORF">BAOM_3961</name>
</gene>
<dbReference type="SUPFAM" id="SSF51261">
    <property type="entry name" value="Duplicated hybrid motif"/>
    <property type="match status" value="1"/>
</dbReference>
<evidence type="ECO:0000259" key="1">
    <source>
        <dbReference type="Pfam" id="PF01551"/>
    </source>
</evidence>
<dbReference type="InterPro" id="IPR011055">
    <property type="entry name" value="Dup_hybrid_motif"/>
</dbReference>
<protein>
    <recommendedName>
        <fullName evidence="1">M23ase beta-sheet core domain-containing protein</fullName>
    </recommendedName>
</protein>
<dbReference type="Pfam" id="PF01551">
    <property type="entry name" value="Peptidase_M23"/>
    <property type="match status" value="1"/>
</dbReference>
<proteinExistence type="predicted"/>
<reference evidence="2 3" key="1">
    <citation type="submission" date="2018-01" db="EMBL/GenBank/DDBJ databases">
        <title>Bacillus asahii Genome sequencing and assembly.</title>
        <authorList>
            <person name="Jiang H."/>
            <person name="Feng Y."/>
            <person name="Zhao F."/>
            <person name="Lin X."/>
        </authorList>
    </citation>
    <scope>NUCLEOTIDE SEQUENCE [LARGE SCALE GENOMIC DNA]</scope>
    <source>
        <strain evidence="2 3">OM18</strain>
    </source>
</reference>
<dbReference type="GO" id="GO:0004222">
    <property type="term" value="F:metalloendopeptidase activity"/>
    <property type="evidence" value="ECO:0007669"/>
    <property type="project" value="TreeGrafter"/>
</dbReference>
<organism evidence="2 3">
    <name type="scientific">Peribacillus asahii</name>
    <dbReference type="NCBI Taxonomy" id="228899"/>
    <lineage>
        <taxon>Bacteria</taxon>
        <taxon>Bacillati</taxon>
        <taxon>Bacillota</taxon>
        <taxon>Bacilli</taxon>
        <taxon>Bacillales</taxon>
        <taxon>Bacillaceae</taxon>
        <taxon>Peribacillus</taxon>
    </lineage>
</organism>
<evidence type="ECO:0000313" key="2">
    <source>
        <dbReference type="EMBL" id="AZV44570.1"/>
    </source>
</evidence>
<dbReference type="CDD" id="cd12797">
    <property type="entry name" value="M23_peptidase"/>
    <property type="match status" value="1"/>
</dbReference>
<evidence type="ECO:0000313" key="3">
    <source>
        <dbReference type="Proteomes" id="UP000283095"/>
    </source>
</evidence>
<name>A0A3T0KW76_9BACI</name>